<protein>
    <recommendedName>
        <fullName evidence="2">SET domain-containing protein</fullName>
    </recommendedName>
</protein>
<dbReference type="PANTHER" id="PTHR46167:SF1">
    <property type="entry name" value="N-LYSINE METHYLTRANSFERASE KMT5A"/>
    <property type="match status" value="1"/>
</dbReference>
<feature type="domain" description="SET" evidence="2">
    <location>
        <begin position="856"/>
        <end position="1001"/>
    </location>
</feature>
<dbReference type="Gene3D" id="2.170.270.10">
    <property type="entry name" value="SET domain"/>
    <property type="match status" value="2"/>
</dbReference>
<gene>
    <name evidence="3" type="ORF">EYC84_001037</name>
</gene>
<dbReference type="VEuPathDB" id="FungiDB:MFRU_004g01860"/>
<dbReference type="Proteomes" id="UP000322873">
    <property type="component" value="Unassembled WGS sequence"/>
</dbReference>
<evidence type="ECO:0000256" key="1">
    <source>
        <dbReference type="SAM" id="MobiDB-lite"/>
    </source>
</evidence>
<feature type="compositionally biased region" description="Basic and acidic residues" evidence="1">
    <location>
        <begin position="457"/>
        <end position="475"/>
    </location>
</feature>
<dbReference type="PANTHER" id="PTHR46167">
    <property type="entry name" value="N-LYSINE METHYLTRANSFERASE KMT5A"/>
    <property type="match status" value="1"/>
</dbReference>
<evidence type="ECO:0000313" key="3">
    <source>
        <dbReference type="EMBL" id="KAA8569392.1"/>
    </source>
</evidence>
<keyword evidence="4" id="KW-1185">Reference proteome</keyword>
<dbReference type="InterPro" id="IPR051760">
    <property type="entry name" value="KMT5A"/>
</dbReference>
<comment type="caution">
    <text evidence="3">The sequence shown here is derived from an EMBL/GenBank/DDBJ whole genome shotgun (WGS) entry which is preliminary data.</text>
</comment>
<dbReference type="GO" id="GO:0042799">
    <property type="term" value="F:histone H4K20 methyltransferase activity"/>
    <property type="evidence" value="ECO:0007669"/>
    <property type="project" value="TreeGrafter"/>
</dbReference>
<name>A0A5M9JNN3_MONFR</name>
<proteinExistence type="predicted"/>
<evidence type="ECO:0000313" key="4">
    <source>
        <dbReference type="Proteomes" id="UP000322873"/>
    </source>
</evidence>
<dbReference type="VEuPathDB" id="FungiDB:MFRU_004g01850"/>
<dbReference type="SUPFAM" id="SSF82199">
    <property type="entry name" value="SET domain"/>
    <property type="match status" value="2"/>
</dbReference>
<dbReference type="EMBL" id="VICG01000008">
    <property type="protein sequence ID" value="KAA8569392.1"/>
    <property type="molecule type" value="Genomic_DNA"/>
</dbReference>
<dbReference type="AlphaFoldDB" id="A0A5M9JNN3"/>
<accession>A0A5M9JNN3</accession>
<reference evidence="3 4" key="1">
    <citation type="submission" date="2019-06" db="EMBL/GenBank/DDBJ databases">
        <title>Genome Sequence of the Brown Rot Fungal Pathogen Monilinia fructicola.</title>
        <authorList>
            <person name="De Miccolis Angelini R.M."/>
            <person name="Landi L."/>
            <person name="Abate D."/>
            <person name="Pollastro S."/>
            <person name="Romanazzi G."/>
            <person name="Faretra F."/>
        </authorList>
    </citation>
    <scope>NUCLEOTIDE SEQUENCE [LARGE SCALE GENOMIC DNA]</scope>
    <source>
        <strain evidence="3 4">Mfrc123</strain>
    </source>
</reference>
<feature type="region of interest" description="Disordered" evidence="1">
    <location>
        <begin position="402"/>
        <end position="479"/>
    </location>
</feature>
<feature type="compositionally biased region" description="Low complexity" evidence="1">
    <location>
        <begin position="426"/>
        <end position="444"/>
    </location>
</feature>
<sequence>MPWRRGNTSPSHVLYKTPADTVEYIYFELNHRGSHPKSWLEDQPFPAWSRWSPSLRNRYLSTDSVLGREALVICMHAVQFRVSLENYTAKDWKKLLSLLALLEGSLRMFALSRKIRYHEAYNTSTLAAAVGSLSPPRSPPPAAHPHDLYLAIDGQTIKRSYFTAATGTQYLTQTIKSNIYRPRNFTRYPRPASWPPKWPYPHRPDDPIRDPASAAYPRCTHCRLETKPMGFPPRFPGLHRGRAEPGRAAFANVPQGAILDEYVGEYIPVPSSDVMHDFGDLVYAFSCSGPPFCREGGADGDGDGDETVWEDVEDTCGLIAGKRGNWTRFINHLDAEDANCQFESCVFAGKLRILVVAKRDLRMGEELYVDYGPSYFAKDLICVIERFIAFSVILTQEPKRNQPVMSDLSAGPPWGSQRGGEGFVPSSSRSRSSSSSRDSSVSRSPKLRFRQLTAAERSARAEEQAKAKEAKEERISSMSVADRAAYKERKRLRAEKRIKRLKVRFAKEKERVRVQQKDNLPNINAAWKRKHDDDSAAQAVQRRQEFLATRDKKVSESRYSQLELVNGEREVYKTHAVELFERIYGDLQRHFLHPTLINSETYDPYEKTFGESSQLRFQRFKTLSSNPEDGTGGIGVDSAAVLMLSETFRTALTYGEDPNGFQSQPDGEEFLALYKWEEFEIMLRLEHPSIRGFAIARHIPYMMIYRRTGQGIIGGDAHVADESLQLSLSIRDPFEVYLASDGRLLPCLYTPLSIQVESGGWSANAVPIQTLKENIYNKANFKDYAPPSSWPPTWEYPPVDIQHPCREWGRNYPLCVACGHCTGPPEAPDEQGDAEKAKGIEICQCKTSSIFDKILVEIRQYQSSTTSKQHDRGIRSLQKLHKGHIIGEILGEFIPLGAEADFSCPTTYAIDFNGPPAVDKDGKILEIDPDIITKKRIDTNTDPIATLITGHKGGWTRLINAGTSQTANVEARSEVWAGRLRITVRTLRDIKFGEQLLIEHGDLYLEPDADSLNDGLKRATGLLERVDDGEILDVVGSCRREQVGGSSGQPQVPGKANNPPPSERINSKNKQIPAN</sequence>
<dbReference type="GO" id="GO:0005700">
    <property type="term" value="C:polytene chromosome"/>
    <property type="evidence" value="ECO:0007669"/>
    <property type="project" value="TreeGrafter"/>
</dbReference>
<feature type="region of interest" description="Disordered" evidence="1">
    <location>
        <begin position="1040"/>
        <end position="1075"/>
    </location>
</feature>
<evidence type="ECO:0000259" key="2">
    <source>
        <dbReference type="PROSITE" id="PS50280"/>
    </source>
</evidence>
<feature type="domain" description="SET" evidence="2">
    <location>
        <begin position="236"/>
        <end position="372"/>
    </location>
</feature>
<organism evidence="3 4">
    <name type="scientific">Monilinia fructicola</name>
    <name type="common">Brown rot fungus</name>
    <name type="synonym">Ciboria fructicola</name>
    <dbReference type="NCBI Taxonomy" id="38448"/>
    <lineage>
        <taxon>Eukaryota</taxon>
        <taxon>Fungi</taxon>
        <taxon>Dikarya</taxon>
        <taxon>Ascomycota</taxon>
        <taxon>Pezizomycotina</taxon>
        <taxon>Leotiomycetes</taxon>
        <taxon>Helotiales</taxon>
        <taxon>Sclerotiniaceae</taxon>
        <taxon>Monilinia</taxon>
    </lineage>
</organism>
<dbReference type="Pfam" id="PF00856">
    <property type="entry name" value="SET"/>
    <property type="match status" value="2"/>
</dbReference>
<dbReference type="InterPro" id="IPR001214">
    <property type="entry name" value="SET_dom"/>
</dbReference>
<dbReference type="SMART" id="SM00317">
    <property type="entry name" value="SET"/>
    <property type="match status" value="2"/>
</dbReference>
<dbReference type="GO" id="GO:0005634">
    <property type="term" value="C:nucleus"/>
    <property type="evidence" value="ECO:0007669"/>
    <property type="project" value="TreeGrafter"/>
</dbReference>
<dbReference type="InterPro" id="IPR046341">
    <property type="entry name" value="SET_dom_sf"/>
</dbReference>
<dbReference type="GO" id="GO:0006357">
    <property type="term" value="P:regulation of transcription by RNA polymerase II"/>
    <property type="evidence" value="ECO:0007669"/>
    <property type="project" value="TreeGrafter"/>
</dbReference>
<dbReference type="PROSITE" id="PS50280">
    <property type="entry name" value="SET"/>
    <property type="match status" value="2"/>
</dbReference>